<name>A0ACC1IHX3_9FUNG</name>
<gene>
    <name evidence="1" type="ORF">LPJ66_004116</name>
</gene>
<evidence type="ECO:0000313" key="2">
    <source>
        <dbReference type="Proteomes" id="UP001150581"/>
    </source>
</evidence>
<dbReference type="EMBL" id="JANBPG010000471">
    <property type="protein sequence ID" value="KAJ1896239.1"/>
    <property type="molecule type" value="Genomic_DNA"/>
</dbReference>
<proteinExistence type="predicted"/>
<organism evidence="1 2">
    <name type="scientific">Kickxella alabastrina</name>
    <dbReference type="NCBI Taxonomy" id="61397"/>
    <lineage>
        <taxon>Eukaryota</taxon>
        <taxon>Fungi</taxon>
        <taxon>Fungi incertae sedis</taxon>
        <taxon>Zoopagomycota</taxon>
        <taxon>Kickxellomycotina</taxon>
        <taxon>Kickxellomycetes</taxon>
        <taxon>Kickxellales</taxon>
        <taxon>Kickxellaceae</taxon>
        <taxon>Kickxella</taxon>
    </lineage>
</organism>
<comment type="caution">
    <text evidence="1">The sequence shown here is derived from an EMBL/GenBank/DDBJ whole genome shotgun (WGS) entry which is preliminary data.</text>
</comment>
<sequence>MPHPFTVITEQSLKSQLSEQERQALQSARTRFRIYSLLGGLGGSALGFYLSRRNKSLAMRGLMIFFNGAFFSSITSGYSSITSLREFSDPAKYPHITAAMKDVRNEILRSRGVDPEHPELGRAGVVPHKPDFKHLPPSTVNDQEERAAGFGFGDSGNVAQNSQHHEFGNPGMHDFGGSVDSVDSDRQLSTWDKIRREKGQPEDTWQKIRRQNPQQQNQQQPQENAARQLEDAWNQLNQNPRTGGVYGNNVFSSSDDASYAPGAPALNSEDFPRSREDFENQHGASGDRYGSGSAFPA</sequence>
<reference evidence="1" key="1">
    <citation type="submission" date="2022-07" db="EMBL/GenBank/DDBJ databases">
        <title>Phylogenomic reconstructions and comparative analyses of Kickxellomycotina fungi.</title>
        <authorList>
            <person name="Reynolds N.K."/>
            <person name="Stajich J.E."/>
            <person name="Barry K."/>
            <person name="Grigoriev I.V."/>
            <person name="Crous P."/>
            <person name="Smith M.E."/>
        </authorList>
    </citation>
    <scope>NUCLEOTIDE SEQUENCE</scope>
    <source>
        <strain evidence="1">Benny 63K</strain>
    </source>
</reference>
<accession>A0ACC1IHX3</accession>
<evidence type="ECO:0000313" key="1">
    <source>
        <dbReference type="EMBL" id="KAJ1896239.1"/>
    </source>
</evidence>
<keyword evidence="2" id="KW-1185">Reference proteome</keyword>
<dbReference type="Proteomes" id="UP001150581">
    <property type="component" value="Unassembled WGS sequence"/>
</dbReference>
<protein>
    <submittedName>
        <fullName evidence="1">Uncharacterized protein</fullName>
    </submittedName>
</protein>